<organism evidence="1">
    <name type="scientific">hydrothermal vent metagenome</name>
    <dbReference type="NCBI Taxonomy" id="652676"/>
    <lineage>
        <taxon>unclassified sequences</taxon>
        <taxon>metagenomes</taxon>
        <taxon>ecological metagenomes</taxon>
    </lineage>
</organism>
<protein>
    <submittedName>
        <fullName evidence="1">Uncharacterized protein</fullName>
    </submittedName>
</protein>
<evidence type="ECO:0000313" key="1">
    <source>
        <dbReference type="EMBL" id="VAW49304.1"/>
    </source>
</evidence>
<dbReference type="AlphaFoldDB" id="A0A3B0X0D4"/>
<feature type="non-terminal residue" evidence="1">
    <location>
        <position position="51"/>
    </location>
</feature>
<sequence length="51" mass="5890">MTDKKTDQPPVGTPEFRKWLREQSAKDVNDIFSDNYKPADFEENGVIFGDI</sequence>
<gene>
    <name evidence="1" type="ORF">MNBD_GAMMA03-137</name>
</gene>
<accession>A0A3B0X0D4</accession>
<proteinExistence type="predicted"/>
<name>A0A3B0X0D4_9ZZZZ</name>
<dbReference type="EMBL" id="UOFC01000272">
    <property type="protein sequence ID" value="VAW49304.1"/>
    <property type="molecule type" value="Genomic_DNA"/>
</dbReference>
<reference evidence="1" key="1">
    <citation type="submission" date="2018-06" db="EMBL/GenBank/DDBJ databases">
        <authorList>
            <person name="Zhirakovskaya E."/>
        </authorList>
    </citation>
    <scope>NUCLEOTIDE SEQUENCE</scope>
</reference>